<gene>
    <name evidence="5" type="ORF">SAMN04488052_10528</name>
</gene>
<reference evidence="5 6" key="1">
    <citation type="submission" date="2016-10" db="EMBL/GenBank/DDBJ databases">
        <authorList>
            <person name="de Groot N.N."/>
        </authorList>
    </citation>
    <scope>NUCLEOTIDE SEQUENCE [LARGE SCALE GENOMIC DNA]</scope>
    <source>
        <strain evidence="5 6">CGMCC 1.6291</strain>
    </source>
</reference>
<dbReference type="GO" id="GO:0043565">
    <property type="term" value="F:sequence-specific DNA binding"/>
    <property type="evidence" value="ECO:0007669"/>
    <property type="project" value="InterPro"/>
</dbReference>
<feature type="domain" description="HTH asnC-type" evidence="4">
    <location>
        <begin position="20"/>
        <end position="74"/>
    </location>
</feature>
<dbReference type="Gene3D" id="1.10.10.10">
    <property type="entry name" value="Winged helix-like DNA-binding domain superfamily/Winged helix DNA-binding domain"/>
    <property type="match status" value="1"/>
</dbReference>
<dbReference type="InterPro" id="IPR011008">
    <property type="entry name" value="Dimeric_a/b-barrel"/>
</dbReference>
<dbReference type="SMART" id="SM00344">
    <property type="entry name" value="HTH_ASNC"/>
    <property type="match status" value="1"/>
</dbReference>
<dbReference type="InterPro" id="IPR019888">
    <property type="entry name" value="Tscrpt_reg_AsnC-like"/>
</dbReference>
<dbReference type="Pfam" id="PF13412">
    <property type="entry name" value="HTH_24"/>
    <property type="match status" value="1"/>
</dbReference>
<dbReference type="GO" id="GO:0005829">
    <property type="term" value="C:cytosol"/>
    <property type="evidence" value="ECO:0007669"/>
    <property type="project" value="TreeGrafter"/>
</dbReference>
<dbReference type="InterPro" id="IPR000485">
    <property type="entry name" value="AsnC-type_HTH_dom"/>
</dbReference>
<proteinExistence type="predicted"/>
<dbReference type="InterPro" id="IPR036388">
    <property type="entry name" value="WH-like_DNA-bd_sf"/>
</dbReference>
<name>A0A1H8TYR6_9GAMM</name>
<evidence type="ECO:0000259" key="4">
    <source>
        <dbReference type="PROSITE" id="PS50956"/>
    </source>
</evidence>
<evidence type="ECO:0000256" key="1">
    <source>
        <dbReference type="ARBA" id="ARBA00023015"/>
    </source>
</evidence>
<evidence type="ECO:0000313" key="5">
    <source>
        <dbReference type="EMBL" id="SEO95956.1"/>
    </source>
</evidence>
<sequence>MLRPWHLTTEEITLSLETPILRLLIRNARMSYAEMARELNCSRAYAREQVNKLLENGLIEQFTVVLNPDKVGKTLSTFVDVKVAPWRLETTARELADTPEVVSLYIMSDMQSLHVHTLTDDSESLYRFLQQHLLGRDYIMSLDCKTLMTRVKHRRGGPRL</sequence>
<keyword evidence="1" id="KW-0805">Transcription regulation</keyword>
<dbReference type="AlphaFoldDB" id="A0A1H8TYR6"/>
<evidence type="ECO:0000256" key="3">
    <source>
        <dbReference type="ARBA" id="ARBA00023163"/>
    </source>
</evidence>
<dbReference type="PANTHER" id="PTHR30154">
    <property type="entry name" value="LEUCINE-RESPONSIVE REGULATORY PROTEIN"/>
    <property type="match status" value="1"/>
</dbReference>
<protein>
    <submittedName>
        <fullName evidence="5">DNA-binding transcriptional regulator, Lrp family</fullName>
    </submittedName>
</protein>
<keyword evidence="3" id="KW-0804">Transcription</keyword>
<dbReference type="SUPFAM" id="SSF54909">
    <property type="entry name" value="Dimeric alpha+beta barrel"/>
    <property type="match status" value="1"/>
</dbReference>
<dbReference type="SUPFAM" id="SSF46785">
    <property type="entry name" value="Winged helix' DNA-binding domain"/>
    <property type="match status" value="1"/>
</dbReference>
<dbReference type="Proteomes" id="UP000199657">
    <property type="component" value="Unassembled WGS sequence"/>
</dbReference>
<dbReference type="Pfam" id="PF01037">
    <property type="entry name" value="AsnC_trans_reg"/>
    <property type="match status" value="1"/>
</dbReference>
<dbReference type="STRING" id="406100.SAMN04488052_10528"/>
<dbReference type="InterPro" id="IPR019887">
    <property type="entry name" value="Tscrpt_reg_AsnC/Lrp_C"/>
</dbReference>
<dbReference type="PANTHER" id="PTHR30154:SF34">
    <property type="entry name" value="TRANSCRIPTIONAL REGULATOR AZLB"/>
    <property type="match status" value="1"/>
</dbReference>
<organism evidence="5 6">
    <name type="scientific">Aquisalimonas asiatica</name>
    <dbReference type="NCBI Taxonomy" id="406100"/>
    <lineage>
        <taxon>Bacteria</taxon>
        <taxon>Pseudomonadati</taxon>
        <taxon>Pseudomonadota</taxon>
        <taxon>Gammaproteobacteria</taxon>
        <taxon>Chromatiales</taxon>
        <taxon>Ectothiorhodospiraceae</taxon>
        <taxon>Aquisalimonas</taxon>
    </lineage>
</organism>
<keyword evidence="2 5" id="KW-0238">DNA-binding</keyword>
<dbReference type="PRINTS" id="PR00033">
    <property type="entry name" value="HTHASNC"/>
</dbReference>
<dbReference type="PROSITE" id="PS50956">
    <property type="entry name" value="HTH_ASNC_2"/>
    <property type="match status" value="1"/>
</dbReference>
<dbReference type="EMBL" id="FOEG01000005">
    <property type="protein sequence ID" value="SEO95956.1"/>
    <property type="molecule type" value="Genomic_DNA"/>
</dbReference>
<keyword evidence="6" id="KW-1185">Reference proteome</keyword>
<evidence type="ECO:0000256" key="2">
    <source>
        <dbReference type="ARBA" id="ARBA00023125"/>
    </source>
</evidence>
<dbReference type="Gene3D" id="3.30.70.920">
    <property type="match status" value="1"/>
</dbReference>
<dbReference type="InterPro" id="IPR036390">
    <property type="entry name" value="WH_DNA-bd_sf"/>
</dbReference>
<dbReference type="GO" id="GO:0043200">
    <property type="term" value="P:response to amino acid"/>
    <property type="evidence" value="ECO:0007669"/>
    <property type="project" value="TreeGrafter"/>
</dbReference>
<evidence type="ECO:0000313" key="6">
    <source>
        <dbReference type="Proteomes" id="UP000199657"/>
    </source>
</evidence>
<accession>A0A1H8TYR6</accession>